<dbReference type="RefSeq" id="WP_255914501.1">
    <property type="nucleotide sequence ID" value="NZ_JANFQO010000009.1"/>
</dbReference>
<comment type="caution">
    <text evidence="1">The sequence shown here is derived from an EMBL/GenBank/DDBJ whole genome shotgun (WGS) entry which is preliminary data.</text>
</comment>
<gene>
    <name evidence="1" type="ORF">NM961_11545</name>
</gene>
<dbReference type="Pfam" id="PF06224">
    <property type="entry name" value="AlkZ-like"/>
    <property type="match status" value="1"/>
</dbReference>
<keyword evidence="1" id="KW-0238">DNA-binding</keyword>
<organism evidence="1 2">
    <name type="scientific">Tahibacter harae</name>
    <dbReference type="NCBI Taxonomy" id="2963937"/>
    <lineage>
        <taxon>Bacteria</taxon>
        <taxon>Pseudomonadati</taxon>
        <taxon>Pseudomonadota</taxon>
        <taxon>Gammaproteobacteria</taxon>
        <taxon>Lysobacterales</taxon>
        <taxon>Rhodanobacteraceae</taxon>
        <taxon>Tahibacter</taxon>
    </lineage>
</organism>
<keyword evidence="2" id="KW-1185">Reference proteome</keyword>
<proteinExistence type="predicted"/>
<name>A0ABT1QSS0_9GAMM</name>
<dbReference type="InterPro" id="IPR009351">
    <property type="entry name" value="AlkZ-like"/>
</dbReference>
<protein>
    <submittedName>
        <fullName evidence="1">Winged helix DNA-binding domain-containing protein</fullName>
    </submittedName>
</protein>
<dbReference type="GO" id="GO:0003677">
    <property type="term" value="F:DNA binding"/>
    <property type="evidence" value="ECO:0007669"/>
    <property type="project" value="UniProtKB-KW"/>
</dbReference>
<dbReference type="PANTHER" id="PTHR30528:SF0">
    <property type="entry name" value="CYTOPLASMIC PROTEIN"/>
    <property type="match status" value="1"/>
</dbReference>
<dbReference type="EMBL" id="JANFQO010000009">
    <property type="protein sequence ID" value="MCQ4165346.1"/>
    <property type="molecule type" value="Genomic_DNA"/>
</dbReference>
<dbReference type="PANTHER" id="PTHR30528">
    <property type="entry name" value="CYTOPLASMIC PROTEIN"/>
    <property type="match status" value="1"/>
</dbReference>
<reference evidence="1" key="1">
    <citation type="submission" date="2022-07" db="EMBL/GenBank/DDBJ databases">
        <title>Tahibacter sp., a new gammaproteobacterium isolated from the silt sample collected at pig farm.</title>
        <authorList>
            <person name="Chen H."/>
        </authorList>
    </citation>
    <scope>NUCLEOTIDE SEQUENCE</scope>
    <source>
        <strain evidence="1">P2K</strain>
    </source>
</reference>
<dbReference type="Proteomes" id="UP001165498">
    <property type="component" value="Unassembled WGS sequence"/>
</dbReference>
<evidence type="ECO:0000313" key="1">
    <source>
        <dbReference type="EMBL" id="MCQ4165346.1"/>
    </source>
</evidence>
<evidence type="ECO:0000313" key="2">
    <source>
        <dbReference type="Proteomes" id="UP001165498"/>
    </source>
</evidence>
<accession>A0ABT1QSS0</accession>
<sequence length="418" mass="47336">MSAVDPPLHLNLRQARLLHLAAQGLLVPPRARPTPARLVAAIAQMQLLQIDTIHVVARSPYLTLFSRLGSYPAEWLEQVLAQGRIFETWAHEACFAPMADLDLHTAYRPARLQHWALRHAQRVRASHRRETDDLLAHVAERGAVRSADFARQDGQASGGWWGWKAEKRWLEALFGTGELMVARRDNFQRVYDLRERVLAKAQRYRVARAETAPDAVKQEWIARSVKALGVTQARWIADYFRLGRQITPAELAPLLERGEIFPVQVAGWDKPGYVHADHAALAARAARGRLRATHSSLLSPFDPVVWDRDRAAALFGFDYRIECYTPEPKRRYGYFVLPILQRGRLAGRLDAKAHRKEGVFEVKAIFLEEGVEPDEQLLQDVAEAIRRCAGWHGTPTVKLGRSEPRGLAAKLRKAVIRD</sequence>